<dbReference type="InterPro" id="IPR026912">
    <property type="entry name" value="Adenine_deam_C"/>
</dbReference>
<dbReference type="EC" id="3.5.4.2" evidence="2 6"/>
<dbReference type="EMBL" id="NBVN01000004">
    <property type="protein sequence ID" value="PUA32276.1"/>
    <property type="molecule type" value="Genomic_DNA"/>
</dbReference>
<dbReference type="CDD" id="cd01295">
    <property type="entry name" value="AdeC"/>
    <property type="match status" value="1"/>
</dbReference>
<comment type="caution">
    <text evidence="9">The sequence shown here is derived from an EMBL/GenBank/DDBJ whole genome shotgun (WGS) entry which is preliminary data.</text>
</comment>
<keyword evidence="3 6" id="KW-0378">Hydrolase</keyword>
<dbReference type="SUPFAM" id="SSF51338">
    <property type="entry name" value="Composite domain of metallo-dependent hydrolases"/>
    <property type="match status" value="1"/>
</dbReference>
<accession>A0A2R7Y3Z5</accession>
<evidence type="ECO:0000256" key="3">
    <source>
        <dbReference type="ARBA" id="ARBA00022801"/>
    </source>
</evidence>
<keyword evidence="4 6" id="KW-0464">Manganese</keyword>
<comment type="similarity">
    <text evidence="1 6">Belongs to the metallo-dependent hydrolases superfamily. Adenine deaminase family.</text>
</comment>
<dbReference type="GO" id="GO:0006146">
    <property type="term" value="P:adenine catabolic process"/>
    <property type="evidence" value="ECO:0007669"/>
    <property type="project" value="InterPro"/>
</dbReference>
<protein>
    <recommendedName>
        <fullName evidence="2 6">Adenine deaminase</fullName>
        <shortName evidence="6">Adenase</shortName>
        <shortName evidence="6">Adenine aminase</shortName>
        <ecNumber evidence="2 6">3.5.4.2</ecNumber>
    </recommendedName>
</protein>
<dbReference type="HAMAP" id="MF_01518">
    <property type="entry name" value="Adenine_deamin"/>
    <property type="match status" value="1"/>
</dbReference>
<dbReference type="InterPro" id="IPR032466">
    <property type="entry name" value="Metal_Hydrolase"/>
</dbReference>
<dbReference type="SUPFAM" id="SSF51556">
    <property type="entry name" value="Metallo-dependent hydrolases"/>
    <property type="match status" value="1"/>
</dbReference>
<proteinExistence type="inferred from homology"/>
<dbReference type="Pfam" id="PF01979">
    <property type="entry name" value="Amidohydro_1"/>
    <property type="match status" value="1"/>
</dbReference>
<name>A0A2R7Y3Z5_9CREN</name>
<gene>
    <name evidence="6" type="primary">ade</name>
    <name evidence="9" type="ORF">B7O98_06320</name>
</gene>
<sequence>MFMKPRKLLRRSFTIETLKNLVKAAKGELKSTLILRNANLVDVVLGDIREKVNIAVWNGYVVRVGYFDVDRYRGDETLVMDVSDAEAVVPGFIDPHVHIESSLLKVSEFSKLALINGTTTVVADPHEIANVLGVEGVKAFIEESRQTPLRLFFYVPSCVPPTKLEFGKAATLTVDDVRELMKYEEVIGLGEVMDFISVINADDEILEKISIAKAAGKVVDGHAPQLPEEMLIPYIVAGVEADHESVYLEEALNKLRNGMRVLMREGSAWRDVEELSKILTYMRINTRYLSFASDDLEVTDMVENGHMNRILRRAVSLGVDPITAVQMATLNTAEYLGLKELGAVTPGRLADLVVLKSFRMFHVKDVVVSGELVVKDGSYVFKDGVKYEYPEKFFKSLKVGKVLSVNDFKVKAPIKEGYVNYLVIKAVPGKAVTKSEVVKLPVRDGWVSLPTEGDYAYVAVIERHKGSGEVGVTVVKGLGLLRGALAQTIAHDVHNIVVVGKTAEEMLLAVNELIRVGGGMVAVLNGVSIASVELPIAGLISNEPYDQVYAKVKKFSESVKALGTSFHSIFMTISLLSLPVIPELRITEKGVVDVLSGKVINPILSFEGS</sequence>
<organism evidence="9 10">
    <name type="scientific">Zestosphaera tikiterensis</name>
    <dbReference type="NCBI Taxonomy" id="1973259"/>
    <lineage>
        <taxon>Archaea</taxon>
        <taxon>Thermoproteota</taxon>
        <taxon>Thermoprotei</taxon>
        <taxon>Desulfurococcales</taxon>
        <taxon>Desulfurococcaceae</taxon>
        <taxon>Zestosphaera</taxon>
    </lineage>
</organism>
<evidence type="ECO:0000313" key="9">
    <source>
        <dbReference type="EMBL" id="PUA32276.1"/>
    </source>
</evidence>
<dbReference type="Proteomes" id="UP000244093">
    <property type="component" value="Unassembled WGS sequence"/>
</dbReference>
<evidence type="ECO:0000256" key="1">
    <source>
        <dbReference type="ARBA" id="ARBA00006773"/>
    </source>
</evidence>
<evidence type="ECO:0000256" key="2">
    <source>
        <dbReference type="ARBA" id="ARBA00012782"/>
    </source>
</evidence>
<feature type="domain" description="Amidohydrolase-related" evidence="7">
    <location>
        <begin position="88"/>
        <end position="373"/>
    </location>
</feature>
<dbReference type="GO" id="GO:0000034">
    <property type="term" value="F:adenine deaminase activity"/>
    <property type="evidence" value="ECO:0007669"/>
    <property type="project" value="UniProtKB-UniRule"/>
</dbReference>
<evidence type="ECO:0000259" key="7">
    <source>
        <dbReference type="Pfam" id="PF01979"/>
    </source>
</evidence>
<evidence type="ECO:0000256" key="5">
    <source>
        <dbReference type="ARBA" id="ARBA00047720"/>
    </source>
</evidence>
<feature type="domain" description="Adenine deaminase C-terminal" evidence="8">
    <location>
        <begin position="431"/>
        <end position="596"/>
    </location>
</feature>
<dbReference type="NCBIfam" id="TIGR01178">
    <property type="entry name" value="ade"/>
    <property type="match status" value="1"/>
</dbReference>
<dbReference type="PANTHER" id="PTHR11113">
    <property type="entry name" value="N-ACETYLGLUCOSAMINE-6-PHOSPHATE DEACETYLASE"/>
    <property type="match status" value="1"/>
</dbReference>
<dbReference type="Pfam" id="PF13382">
    <property type="entry name" value="Adenine_deam_C"/>
    <property type="match status" value="1"/>
</dbReference>
<reference evidence="9 10" key="1">
    <citation type="journal article" date="2018" name="Syst. Appl. Microbiol.">
        <title>A new symbiotic nanoarchaeote (Candidatus Nanoclepta minutus) and its host (Zestosphaera tikiterensis gen. nov., sp. nov.) from a New Zealand hot spring.</title>
        <authorList>
            <person name="St John E."/>
            <person name="Liu Y."/>
            <person name="Podar M."/>
            <person name="Stott M.B."/>
            <person name="Meneghin J."/>
            <person name="Chen Z."/>
            <person name="Lagutin K."/>
            <person name="Mitchell K."/>
            <person name="Reysenbach A.L."/>
        </authorList>
    </citation>
    <scope>NUCLEOTIDE SEQUENCE [LARGE SCALE GENOMIC DNA]</scope>
    <source>
        <strain evidence="9">NZ3</strain>
    </source>
</reference>
<evidence type="ECO:0000256" key="6">
    <source>
        <dbReference type="HAMAP-Rule" id="MF_01518"/>
    </source>
</evidence>
<comment type="cofactor">
    <cofactor evidence="6">
        <name>Mn(2+)</name>
        <dbReference type="ChEBI" id="CHEBI:29035"/>
    </cofactor>
</comment>
<dbReference type="InterPro" id="IPR006679">
    <property type="entry name" value="Adenine_deam"/>
</dbReference>
<evidence type="ECO:0000256" key="4">
    <source>
        <dbReference type="ARBA" id="ARBA00023211"/>
    </source>
</evidence>
<dbReference type="PANTHER" id="PTHR11113:SF2">
    <property type="entry name" value="ADENINE DEAMINASE"/>
    <property type="match status" value="1"/>
</dbReference>
<dbReference type="Gene3D" id="2.30.40.10">
    <property type="entry name" value="Urease, subunit C, domain 1"/>
    <property type="match status" value="1"/>
</dbReference>
<dbReference type="AlphaFoldDB" id="A0A2R7Y3Z5"/>
<dbReference type="Gene3D" id="3.20.20.140">
    <property type="entry name" value="Metal-dependent hydrolases"/>
    <property type="match status" value="1"/>
</dbReference>
<evidence type="ECO:0000313" key="10">
    <source>
        <dbReference type="Proteomes" id="UP000244093"/>
    </source>
</evidence>
<comment type="catalytic activity">
    <reaction evidence="5 6">
        <text>adenine + H2O + H(+) = hypoxanthine + NH4(+)</text>
        <dbReference type="Rhea" id="RHEA:23688"/>
        <dbReference type="ChEBI" id="CHEBI:15377"/>
        <dbReference type="ChEBI" id="CHEBI:15378"/>
        <dbReference type="ChEBI" id="CHEBI:16708"/>
        <dbReference type="ChEBI" id="CHEBI:17368"/>
        <dbReference type="ChEBI" id="CHEBI:28938"/>
        <dbReference type="EC" id="3.5.4.2"/>
    </reaction>
</comment>
<dbReference type="InterPro" id="IPR011059">
    <property type="entry name" value="Metal-dep_hydrolase_composite"/>
</dbReference>
<dbReference type="InterPro" id="IPR006680">
    <property type="entry name" value="Amidohydro-rel"/>
</dbReference>
<evidence type="ECO:0000259" key="8">
    <source>
        <dbReference type="Pfam" id="PF13382"/>
    </source>
</evidence>